<feature type="compositionally biased region" description="Low complexity" evidence="4">
    <location>
        <begin position="732"/>
        <end position="753"/>
    </location>
</feature>
<dbReference type="GO" id="GO:0005085">
    <property type="term" value="F:guanyl-nucleotide exchange factor activity"/>
    <property type="evidence" value="ECO:0007669"/>
    <property type="project" value="TreeGrafter"/>
</dbReference>
<feature type="repeat" description="RCC1" evidence="3">
    <location>
        <begin position="541"/>
        <end position="594"/>
    </location>
</feature>
<feature type="compositionally biased region" description="Low complexity" evidence="4">
    <location>
        <begin position="133"/>
        <end position="156"/>
    </location>
</feature>
<feature type="compositionally biased region" description="Low complexity" evidence="4">
    <location>
        <begin position="706"/>
        <end position="722"/>
    </location>
</feature>
<feature type="compositionally biased region" description="Acidic residues" evidence="4">
    <location>
        <begin position="175"/>
        <end position="190"/>
    </location>
</feature>
<evidence type="ECO:0000256" key="3">
    <source>
        <dbReference type="PROSITE-ProRule" id="PRU00235"/>
    </source>
</evidence>
<dbReference type="PRINTS" id="PR00633">
    <property type="entry name" value="RCCNDNSATION"/>
</dbReference>
<dbReference type="AlphaFoldDB" id="A0A7S0WHD4"/>
<dbReference type="PANTHER" id="PTHR45982">
    <property type="entry name" value="REGULATOR OF CHROMOSOME CONDENSATION"/>
    <property type="match status" value="1"/>
</dbReference>
<sequence>MAPRKKAATGEGDKPDAAAAPARRSVRDKPAAKPKTEPAPAKEKKEKKEAPVKKSPAKKAAPATKAVAKKDTKATAAKSKTKKAESKKPAPAKPVGVTKKKAPAKKPRTVAEPKEEKETKKKAPAAKKETTVKKAAAAAKKPTTAAKKTAAAPKKAAAPRKRAEPKKRAAKEEAEDKEEEEEEKQEEAAEAAEAGAAEPMEAEGAEEEQEQEKKPAARKPRAAPKPKAEKAEAAPKRGRKRGADAEAEAEEGKEEEKAEEGGEAGPSEPAAERPAKKARTAAAKKADKAEPEPVFGADQPASDLFVFGTNPFGALGLGEDETIKYRPTQVVVEGTQFVQVVCGGMHTVALSTKGEVWSWGVNDEGALGRVTGGTCWEATPEDEKANAALPGKAVAPEGVHFVQVAAGDGFTLALSTKGAVYGCGTFKDDVSSLSGFTPDSGIEKTLVLLHEPESAKAKVKAIAAGARHCLALTADGKVLTWGIGSQGQLGRVPAFTQENQPDGKVLFKPSPVNLASAGLGRSPVVAIATGTYTSFVITKSGEVAAWGLNGSCQLGLEKAGDEDNFKWEPVKVPAFTKVAAIKGGEHHTLVLTQGGKVLAVGSSTYGSLGRQGVEVGSANAKYPEPAEVEGLGDAQAVALAAGSNVSGCVTGDGNLWLWGSNVNYQLAKGEDEEDNHVPEKFRRPKSFGWRKISALSLGGQHGALLAGPQGEAPAPAAAAAAPAPVPAPEAPAAPAEPAAAPAQEEAAVVAAEPAAEHPAEAAAEEAAAGAGAADPPAPEPEADGEGEAEEEAQEEAPAGGDEPKEGSVPANDTPLA</sequence>
<dbReference type="GO" id="GO:0005737">
    <property type="term" value="C:cytoplasm"/>
    <property type="evidence" value="ECO:0007669"/>
    <property type="project" value="TreeGrafter"/>
</dbReference>
<dbReference type="InterPro" id="IPR051553">
    <property type="entry name" value="Ran_GTPase-activating"/>
</dbReference>
<dbReference type="EMBL" id="HBFB01004401">
    <property type="protein sequence ID" value="CAD8667189.1"/>
    <property type="molecule type" value="Transcribed_RNA"/>
</dbReference>
<dbReference type="Pfam" id="PF25390">
    <property type="entry name" value="WD40_RLD"/>
    <property type="match status" value="1"/>
</dbReference>
<keyword evidence="2" id="KW-0677">Repeat</keyword>
<feature type="compositionally biased region" description="Acidic residues" evidence="4">
    <location>
        <begin position="780"/>
        <end position="794"/>
    </location>
</feature>
<feature type="repeat" description="RCC1" evidence="3">
    <location>
        <begin position="595"/>
        <end position="652"/>
    </location>
</feature>
<feature type="compositionally biased region" description="Basic and acidic residues" evidence="4">
    <location>
        <begin position="109"/>
        <end position="132"/>
    </location>
</feature>
<name>A0A7S0WHD4_9CHLO</name>
<dbReference type="InterPro" id="IPR000408">
    <property type="entry name" value="Reg_chr_condens"/>
</dbReference>
<feature type="repeat" description="RCC1" evidence="3">
    <location>
        <begin position="476"/>
        <end position="540"/>
    </location>
</feature>
<evidence type="ECO:0000256" key="2">
    <source>
        <dbReference type="ARBA" id="ARBA00022737"/>
    </source>
</evidence>
<protein>
    <recommendedName>
        <fullName evidence="5">RCC1-like domain-containing protein</fullName>
    </recommendedName>
</protein>
<feature type="repeat" description="RCC1" evidence="3">
    <location>
        <begin position="653"/>
        <end position="708"/>
    </location>
</feature>
<feature type="compositionally biased region" description="Basic and acidic residues" evidence="4">
    <location>
        <begin position="25"/>
        <end position="52"/>
    </location>
</feature>
<feature type="region of interest" description="Disordered" evidence="4">
    <location>
        <begin position="1"/>
        <end position="298"/>
    </location>
</feature>
<evidence type="ECO:0000313" key="6">
    <source>
        <dbReference type="EMBL" id="CAD8667189.1"/>
    </source>
</evidence>
<keyword evidence="1" id="KW-0344">Guanine-nucleotide releasing factor</keyword>
<dbReference type="SUPFAM" id="SSF50985">
    <property type="entry name" value="RCC1/BLIP-II"/>
    <property type="match status" value="1"/>
</dbReference>
<dbReference type="PROSITE" id="PS50012">
    <property type="entry name" value="RCC1_3"/>
    <property type="match status" value="7"/>
</dbReference>
<feature type="compositionally biased region" description="Basic residues" evidence="4">
    <location>
        <begin position="98"/>
        <end position="108"/>
    </location>
</feature>
<feature type="repeat" description="RCC1" evidence="3">
    <location>
        <begin position="354"/>
        <end position="417"/>
    </location>
</feature>
<dbReference type="Gene3D" id="2.130.10.30">
    <property type="entry name" value="Regulator of chromosome condensation 1/beta-lactamase-inhibitor protein II"/>
    <property type="match status" value="1"/>
</dbReference>
<feature type="repeat" description="RCC1" evidence="3">
    <location>
        <begin position="418"/>
        <end position="475"/>
    </location>
</feature>
<feature type="domain" description="RCC1-like" evidence="5">
    <location>
        <begin position="303"/>
        <end position="703"/>
    </location>
</feature>
<dbReference type="PANTHER" id="PTHR45982:SF1">
    <property type="entry name" value="REGULATOR OF CHROMOSOME CONDENSATION"/>
    <property type="match status" value="1"/>
</dbReference>
<evidence type="ECO:0000256" key="4">
    <source>
        <dbReference type="SAM" id="MobiDB-lite"/>
    </source>
</evidence>
<evidence type="ECO:0000256" key="1">
    <source>
        <dbReference type="ARBA" id="ARBA00022658"/>
    </source>
</evidence>
<evidence type="ECO:0000259" key="5">
    <source>
        <dbReference type="Pfam" id="PF25390"/>
    </source>
</evidence>
<dbReference type="PROSITE" id="PS00625">
    <property type="entry name" value="RCC1_1"/>
    <property type="match status" value="1"/>
</dbReference>
<feature type="region of interest" description="Disordered" evidence="4">
    <location>
        <begin position="704"/>
        <end position="816"/>
    </location>
</feature>
<feature type="compositionally biased region" description="Acidic residues" evidence="4">
    <location>
        <begin position="200"/>
        <end position="210"/>
    </location>
</feature>
<organism evidence="6">
    <name type="scientific">Chlamydomonas leiostraca</name>
    <dbReference type="NCBI Taxonomy" id="1034604"/>
    <lineage>
        <taxon>Eukaryota</taxon>
        <taxon>Viridiplantae</taxon>
        <taxon>Chlorophyta</taxon>
        <taxon>core chlorophytes</taxon>
        <taxon>Chlorophyceae</taxon>
        <taxon>CS clade</taxon>
        <taxon>Chlamydomonadales</taxon>
        <taxon>Chlamydomonadaceae</taxon>
        <taxon>Chlamydomonas</taxon>
    </lineage>
</organism>
<accession>A0A7S0WHD4</accession>
<feature type="compositionally biased region" description="Basic and acidic residues" evidence="4">
    <location>
        <begin position="226"/>
        <end position="235"/>
    </location>
</feature>
<dbReference type="InterPro" id="IPR058923">
    <property type="entry name" value="RCC1-like_dom"/>
</dbReference>
<dbReference type="InterPro" id="IPR009091">
    <property type="entry name" value="RCC1/BLIP-II"/>
</dbReference>
<feature type="compositionally biased region" description="Low complexity" evidence="4">
    <location>
        <begin position="760"/>
        <end position="774"/>
    </location>
</feature>
<proteinExistence type="predicted"/>
<gene>
    <name evidence="6" type="ORF">CLEI1391_LOCUS2378</name>
</gene>
<feature type="repeat" description="RCC1" evidence="3">
    <location>
        <begin position="302"/>
        <end position="353"/>
    </location>
</feature>
<reference evidence="6" key="1">
    <citation type="submission" date="2021-01" db="EMBL/GenBank/DDBJ databases">
        <authorList>
            <person name="Corre E."/>
            <person name="Pelletier E."/>
            <person name="Niang G."/>
            <person name="Scheremetjew M."/>
            <person name="Finn R."/>
            <person name="Kale V."/>
            <person name="Holt S."/>
            <person name="Cochrane G."/>
            <person name="Meng A."/>
            <person name="Brown T."/>
            <person name="Cohen L."/>
        </authorList>
    </citation>
    <scope>NUCLEOTIDE SEQUENCE</scope>
    <source>
        <strain evidence="6">SAG 11-49</strain>
    </source>
</reference>